<sequence length="237" mass="26970">MAGHSSLTPGYLNTKQASCAWILRTCATSPLLLFFLARRRLHKLPPEYDQYRLGHGLRSVRLWKTFRHTKTLTTFLKELYVEFDFEAVQKVLDVGDRMAGNDFFLGNSRTTFWIMRGLVSEAYGRVHQKIVSHPSPASVGVDLSERPNLSRDEDEKWIVREIHMGVDAKIDLEKNVIEINNPPQLIHQSVVEKTRGFAVRTQAIGAAVARAGAIPLEKRNSRSCNNRICSRIRNSLQ</sequence>
<keyword evidence="1" id="KW-0963">Cytoplasm</keyword>
<dbReference type="OrthoDB" id="417252at2759"/>
<keyword evidence="5" id="KW-1185">Reference proteome</keyword>
<name>A0A0C2WLG6_AMAMK</name>
<dbReference type="GO" id="GO:0005852">
    <property type="term" value="C:eukaryotic translation initiation factor 3 complex"/>
    <property type="evidence" value="ECO:0007669"/>
    <property type="project" value="InterPro"/>
</dbReference>
<gene>
    <name evidence="4" type="ORF">M378DRAFT_133534</name>
</gene>
<dbReference type="EMBL" id="KN818387">
    <property type="protein sequence ID" value="KIL57028.1"/>
    <property type="molecule type" value="Genomic_DNA"/>
</dbReference>
<keyword evidence="2" id="KW-0396">Initiation factor</keyword>
<dbReference type="PANTHER" id="PTHR10317">
    <property type="entry name" value="EUKARYOTIC TRANSLATION INITIATION FACTOR 3 SUBUNIT E"/>
    <property type="match status" value="1"/>
</dbReference>
<accession>A0A0C2WLG6</accession>
<dbReference type="GO" id="GO:0003743">
    <property type="term" value="F:translation initiation factor activity"/>
    <property type="evidence" value="ECO:0007669"/>
    <property type="project" value="UniProtKB-KW"/>
</dbReference>
<evidence type="ECO:0000313" key="5">
    <source>
        <dbReference type="Proteomes" id="UP000054549"/>
    </source>
</evidence>
<dbReference type="InParanoid" id="A0A0C2WLG6"/>
<keyword evidence="3" id="KW-0648">Protein biosynthesis</keyword>
<reference evidence="4 5" key="1">
    <citation type="submission" date="2014-04" db="EMBL/GenBank/DDBJ databases">
        <title>Evolutionary Origins and Diversification of the Mycorrhizal Mutualists.</title>
        <authorList>
            <consortium name="DOE Joint Genome Institute"/>
            <consortium name="Mycorrhizal Genomics Consortium"/>
            <person name="Kohler A."/>
            <person name="Kuo A."/>
            <person name="Nagy L.G."/>
            <person name="Floudas D."/>
            <person name="Copeland A."/>
            <person name="Barry K.W."/>
            <person name="Cichocki N."/>
            <person name="Veneault-Fourrey C."/>
            <person name="LaButti K."/>
            <person name="Lindquist E.A."/>
            <person name="Lipzen A."/>
            <person name="Lundell T."/>
            <person name="Morin E."/>
            <person name="Murat C."/>
            <person name="Riley R."/>
            <person name="Ohm R."/>
            <person name="Sun H."/>
            <person name="Tunlid A."/>
            <person name="Henrissat B."/>
            <person name="Grigoriev I.V."/>
            <person name="Hibbett D.S."/>
            <person name="Martin F."/>
        </authorList>
    </citation>
    <scope>NUCLEOTIDE SEQUENCE [LARGE SCALE GENOMIC DNA]</scope>
    <source>
        <strain evidence="4 5">Koide BX008</strain>
    </source>
</reference>
<evidence type="ECO:0000256" key="2">
    <source>
        <dbReference type="ARBA" id="ARBA00022540"/>
    </source>
</evidence>
<dbReference type="STRING" id="946122.A0A0C2WLG6"/>
<dbReference type="AlphaFoldDB" id="A0A0C2WLG6"/>
<dbReference type="Proteomes" id="UP000054549">
    <property type="component" value="Unassembled WGS sequence"/>
</dbReference>
<proteinExistence type="predicted"/>
<evidence type="ECO:0000256" key="1">
    <source>
        <dbReference type="ARBA" id="ARBA00022490"/>
    </source>
</evidence>
<protein>
    <submittedName>
        <fullName evidence="4">Uncharacterized protein</fullName>
    </submittedName>
</protein>
<dbReference type="HOGENOM" id="CLU_1170406_0_0_1"/>
<organism evidence="4 5">
    <name type="scientific">Amanita muscaria (strain Koide BX008)</name>
    <dbReference type="NCBI Taxonomy" id="946122"/>
    <lineage>
        <taxon>Eukaryota</taxon>
        <taxon>Fungi</taxon>
        <taxon>Dikarya</taxon>
        <taxon>Basidiomycota</taxon>
        <taxon>Agaricomycotina</taxon>
        <taxon>Agaricomycetes</taxon>
        <taxon>Agaricomycetidae</taxon>
        <taxon>Agaricales</taxon>
        <taxon>Pluteineae</taxon>
        <taxon>Amanitaceae</taxon>
        <taxon>Amanita</taxon>
    </lineage>
</organism>
<dbReference type="InterPro" id="IPR016650">
    <property type="entry name" value="eIF3e"/>
</dbReference>
<evidence type="ECO:0000313" key="4">
    <source>
        <dbReference type="EMBL" id="KIL57028.1"/>
    </source>
</evidence>
<evidence type="ECO:0000256" key="3">
    <source>
        <dbReference type="ARBA" id="ARBA00022917"/>
    </source>
</evidence>